<feature type="domain" description="DED" evidence="4">
    <location>
        <begin position="21"/>
        <end position="94"/>
    </location>
</feature>
<evidence type="ECO:0000256" key="3">
    <source>
        <dbReference type="ARBA" id="ARBA00022737"/>
    </source>
</evidence>
<dbReference type="Gene3D" id="1.10.533.10">
    <property type="entry name" value="Death Domain, Fas"/>
    <property type="match status" value="2"/>
</dbReference>
<protein>
    <submittedName>
        <fullName evidence="6">CASP8 and FADD-like apoptosis regulator</fullName>
    </submittedName>
</protein>
<evidence type="ECO:0000313" key="7">
    <source>
        <dbReference type="Proteomes" id="UP000290572"/>
    </source>
</evidence>
<dbReference type="PANTHER" id="PTHR48169">
    <property type="entry name" value="DED DOMAIN-CONTAINING PROTEIN"/>
    <property type="match status" value="1"/>
</dbReference>
<keyword evidence="3" id="KW-0677">Repeat</keyword>
<keyword evidence="7" id="KW-1185">Reference proteome</keyword>
<gene>
    <name evidence="6" type="ORF">ROHU_015161</name>
    <name evidence="5" type="ORF">ROHU_020680</name>
</gene>
<dbReference type="GO" id="GO:0005737">
    <property type="term" value="C:cytoplasm"/>
    <property type="evidence" value="ECO:0007669"/>
    <property type="project" value="UniProtKB-ARBA"/>
</dbReference>
<dbReference type="SUPFAM" id="SSF47986">
    <property type="entry name" value="DEATH domain"/>
    <property type="match status" value="2"/>
</dbReference>
<dbReference type="EMBL" id="QBIY01011215">
    <property type="protein sequence ID" value="RXN34029.1"/>
    <property type="molecule type" value="Genomic_DNA"/>
</dbReference>
<evidence type="ECO:0000259" key="4">
    <source>
        <dbReference type="PROSITE" id="PS50168"/>
    </source>
</evidence>
<dbReference type="FunFam" id="1.10.533.10:FF:000016">
    <property type="entry name" value="CASP8 and FADD-like apoptosis regulator"/>
    <property type="match status" value="1"/>
</dbReference>
<dbReference type="GO" id="GO:0042981">
    <property type="term" value="P:regulation of apoptotic process"/>
    <property type="evidence" value="ECO:0007669"/>
    <property type="project" value="InterPro"/>
</dbReference>
<dbReference type="SMART" id="SM00031">
    <property type="entry name" value="DED"/>
    <property type="match status" value="2"/>
</dbReference>
<dbReference type="GO" id="GO:0006915">
    <property type="term" value="P:apoptotic process"/>
    <property type="evidence" value="ECO:0007669"/>
    <property type="project" value="UniProtKB-KW"/>
</dbReference>
<dbReference type="CDD" id="cd08340">
    <property type="entry name" value="DED_c-FLIP_r2"/>
    <property type="match status" value="1"/>
</dbReference>
<evidence type="ECO:0000313" key="6">
    <source>
        <dbReference type="EMBL" id="RXN34029.1"/>
    </source>
</evidence>
<proteinExistence type="inferred from homology"/>
<dbReference type="PANTHER" id="PTHR48169:SF3">
    <property type="entry name" value="CASP8 AND FADD LIKE APOPTOSIS REGULATOR"/>
    <property type="match status" value="1"/>
</dbReference>
<dbReference type="InterPro" id="IPR011029">
    <property type="entry name" value="DEATH-like_dom_sf"/>
</dbReference>
<comment type="similarity">
    <text evidence="1">Belongs to the peptidase C14A family.</text>
</comment>
<dbReference type="AlphaFoldDB" id="A0A498NQQ1"/>
<evidence type="ECO:0000313" key="5">
    <source>
        <dbReference type="EMBL" id="RXN26540.1"/>
    </source>
</evidence>
<dbReference type="Proteomes" id="UP000290572">
    <property type="component" value="Unassembled WGS sequence"/>
</dbReference>
<dbReference type="InterPro" id="IPR001875">
    <property type="entry name" value="DED_dom"/>
</dbReference>
<comment type="caution">
    <text evidence="6">The sequence shown here is derived from an EMBL/GenBank/DDBJ whole genome shotgun (WGS) entry which is preliminary data.</text>
</comment>
<dbReference type="EMBL" id="QBIY01012234">
    <property type="protein sequence ID" value="RXN26540.1"/>
    <property type="molecule type" value="Genomic_DNA"/>
</dbReference>
<keyword evidence="2" id="KW-0053">Apoptosis</keyword>
<accession>A0A498NQQ1</accession>
<evidence type="ECO:0000256" key="2">
    <source>
        <dbReference type="ARBA" id="ARBA00022703"/>
    </source>
</evidence>
<reference evidence="6 7" key="1">
    <citation type="submission" date="2018-03" db="EMBL/GenBank/DDBJ databases">
        <title>Draft genome sequence of Rohu Carp (Labeo rohita).</title>
        <authorList>
            <person name="Das P."/>
            <person name="Kushwaha B."/>
            <person name="Joshi C.G."/>
            <person name="Kumar D."/>
            <person name="Nagpure N.S."/>
            <person name="Sahoo L."/>
            <person name="Das S.P."/>
            <person name="Bit A."/>
            <person name="Patnaik S."/>
            <person name="Meher P.K."/>
            <person name="Jayasankar P."/>
            <person name="Koringa P.G."/>
            <person name="Patel N.V."/>
            <person name="Hinsu A.T."/>
            <person name="Kumar R."/>
            <person name="Pandey M."/>
            <person name="Agarwal S."/>
            <person name="Srivastava S."/>
            <person name="Singh M."/>
            <person name="Iquebal M.A."/>
            <person name="Jaiswal S."/>
            <person name="Angadi U.B."/>
            <person name="Kumar N."/>
            <person name="Raza M."/>
            <person name="Shah T.M."/>
            <person name="Rai A."/>
            <person name="Jena J.K."/>
        </authorList>
    </citation>
    <scope>NUCLEOTIDE SEQUENCE [LARGE SCALE GENOMIC DNA]</scope>
    <source>
        <strain evidence="6">DASCIFA01</strain>
        <tissue evidence="6">Testis</tissue>
    </source>
</reference>
<name>A0A498NQQ1_LABRO</name>
<dbReference type="STRING" id="84645.A0A498NQQ1"/>
<dbReference type="PROSITE" id="PS50168">
    <property type="entry name" value="DED"/>
    <property type="match status" value="2"/>
</dbReference>
<organism evidence="6 7">
    <name type="scientific">Labeo rohita</name>
    <name type="common">Indian major carp</name>
    <name type="synonym">Cyprinus rohita</name>
    <dbReference type="NCBI Taxonomy" id="84645"/>
    <lineage>
        <taxon>Eukaryota</taxon>
        <taxon>Metazoa</taxon>
        <taxon>Chordata</taxon>
        <taxon>Craniata</taxon>
        <taxon>Vertebrata</taxon>
        <taxon>Euteleostomi</taxon>
        <taxon>Actinopterygii</taxon>
        <taxon>Neopterygii</taxon>
        <taxon>Teleostei</taxon>
        <taxon>Ostariophysi</taxon>
        <taxon>Cypriniformes</taxon>
        <taxon>Cyprinidae</taxon>
        <taxon>Labeoninae</taxon>
        <taxon>Labeonini</taxon>
        <taxon>Labeo</taxon>
    </lineage>
</organism>
<sequence>MPRTTITSSIYTGSYSEMADGFSNMVHSVIASLKKEEYKTLQYLCTDLFNNICVDEDLRAALLALQTQTQTGDALLMELVFRIKRFDILKKVFATNRQQVEGILKMRSVVSDYRILMADVSEDLQGDDLQTLIFLLNNTLPKERLARATSFLDVVVELEKLDKVSSDNLDLLEKCLRDIHRMDLVKRIQAYKNRGQNVPCAVPKVQKSCKFTPVQCQSQPVKQTQCCSQEMLNQTFQCLGFTVIFHSLLGLKETQKVLEDLTRNRILQRMLRHAVIPEGYVRMQGLFQCLQMIFGACAEQRQSCWKGLATGRFTCMR</sequence>
<feature type="domain" description="DED" evidence="4">
    <location>
        <begin position="112"/>
        <end position="190"/>
    </location>
</feature>
<dbReference type="Pfam" id="PF01335">
    <property type="entry name" value="DED"/>
    <property type="match status" value="1"/>
</dbReference>
<evidence type="ECO:0000256" key="1">
    <source>
        <dbReference type="ARBA" id="ARBA00010134"/>
    </source>
</evidence>